<dbReference type="NCBIfam" id="TIGR01575">
    <property type="entry name" value="rimI"/>
    <property type="match status" value="1"/>
</dbReference>
<protein>
    <submittedName>
        <fullName evidence="4">Ribosomal-protein-alanine N-acetyltransferase</fullName>
    </submittedName>
</protein>
<dbReference type="InterPro" id="IPR016181">
    <property type="entry name" value="Acyl_CoA_acyltransferase"/>
</dbReference>
<dbReference type="InterPro" id="IPR051556">
    <property type="entry name" value="N-term/lysine_N-AcTrnsfr"/>
</dbReference>
<evidence type="ECO:0000256" key="2">
    <source>
        <dbReference type="ARBA" id="ARBA00023315"/>
    </source>
</evidence>
<dbReference type="PROSITE" id="PS51186">
    <property type="entry name" value="GNAT"/>
    <property type="match status" value="1"/>
</dbReference>
<dbReference type="Proteomes" id="UP000291289">
    <property type="component" value="Unassembled WGS sequence"/>
</dbReference>
<gene>
    <name evidence="4" type="primary">rimI</name>
    <name evidence="4" type="ORF">EJ419_07845</name>
</gene>
<feature type="domain" description="N-acetyltransferase" evidence="3">
    <location>
        <begin position="19"/>
        <end position="166"/>
    </location>
</feature>
<dbReference type="AlphaFoldDB" id="A0A4V2MTR8"/>
<dbReference type="RefSeq" id="WP_131285308.1">
    <property type="nucleotide sequence ID" value="NZ_RXLP01000027.1"/>
</dbReference>
<proteinExistence type="predicted"/>
<dbReference type="EMBL" id="RXLP01000027">
    <property type="protein sequence ID" value="TCD53549.1"/>
    <property type="molecule type" value="Genomic_DNA"/>
</dbReference>
<keyword evidence="2" id="KW-0012">Acyltransferase</keyword>
<dbReference type="Pfam" id="PF00583">
    <property type="entry name" value="Acetyltransf_1"/>
    <property type="match status" value="1"/>
</dbReference>
<name>A0A4V2MTR8_9BIFI</name>
<dbReference type="OrthoDB" id="529907at2"/>
<dbReference type="CDD" id="cd04301">
    <property type="entry name" value="NAT_SF"/>
    <property type="match status" value="1"/>
</dbReference>
<dbReference type="InterPro" id="IPR006464">
    <property type="entry name" value="AcTrfase_RimI/Ard1"/>
</dbReference>
<keyword evidence="1 4" id="KW-0808">Transferase</keyword>
<comment type="caution">
    <text evidence="4">The sequence shown here is derived from an EMBL/GenBank/DDBJ whole genome shotgun (WGS) entry which is preliminary data.</text>
</comment>
<evidence type="ECO:0000313" key="5">
    <source>
        <dbReference type="Proteomes" id="UP000291289"/>
    </source>
</evidence>
<dbReference type="Gene3D" id="3.40.630.30">
    <property type="match status" value="1"/>
</dbReference>
<evidence type="ECO:0000256" key="1">
    <source>
        <dbReference type="ARBA" id="ARBA00022679"/>
    </source>
</evidence>
<dbReference type="InterPro" id="IPR000182">
    <property type="entry name" value="GNAT_dom"/>
</dbReference>
<dbReference type="PANTHER" id="PTHR42919">
    <property type="entry name" value="N-ALPHA-ACETYLTRANSFERASE"/>
    <property type="match status" value="1"/>
</dbReference>
<evidence type="ECO:0000313" key="4">
    <source>
        <dbReference type="EMBL" id="TCD53549.1"/>
    </source>
</evidence>
<evidence type="ECO:0000259" key="3">
    <source>
        <dbReference type="PROSITE" id="PS51186"/>
    </source>
</evidence>
<accession>A0A4V2MTR8</accession>
<organism evidence="4 5">
    <name type="scientific">Alloscardovia theropitheci</name>
    <dbReference type="NCBI Taxonomy" id="2496842"/>
    <lineage>
        <taxon>Bacteria</taxon>
        <taxon>Bacillati</taxon>
        <taxon>Actinomycetota</taxon>
        <taxon>Actinomycetes</taxon>
        <taxon>Bifidobacteriales</taxon>
        <taxon>Bifidobacteriaceae</taxon>
        <taxon>Alloscardovia</taxon>
    </lineage>
</organism>
<reference evidence="4 5" key="1">
    <citation type="submission" date="2018-12" db="EMBL/GenBank/DDBJ databases">
        <title>Alloscrdovia theropitheci sp. nov: a novel taxon from the feces of the bleeding-herat monkey (Theropithecus geleda).</title>
        <authorList>
            <person name="Modesto M."/>
        </authorList>
    </citation>
    <scope>NUCLEOTIDE SEQUENCE [LARGE SCALE GENOMIC DNA]</scope>
    <source>
        <strain evidence="4 5">GLDI4/2</strain>
    </source>
</reference>
<sequence>MVESATHENDIEQISFERLNIQELATHDVEAIAKLERELFGVGAWSRDTVAQELQAAGRTYFVAREITSSRIIGYAGIWFDGFDAQVMTIGVDLSFQRRHIATHLMDLLKSESIRLSAERILLEVATDNDPALAIYKAAGFEIFGLRKRYYQPEDKDAYTMVCELRKESNNPIGFSIP</sequence>
<dbReference type="PANTHER" id="PTHR42919:SF8">
    <property type="entry name" value="N-ALPHA-ACETYLTRANSFERASE 50"/>
    <property type="match status" value="1"/>
</dbReference>
<keyword evidence="5" id="KW-1185">Reference proteome</keyword>
<dbReference type="SUPFAM" id="SSF55729">
    <property type="entry name" value="Acyl-CoA N-acyltransferases (Nat)"/>
    <property type="match status" value="1"/>
</dbReference>
<dbReference type="GO" id="GO:0008080">
    <property type="term" value="F:N-acetyltransferase activity"/>
    <property type="evidence" value="ECO:0007669"/>
    <property type="project" value="InterPro"/>
</dbReference>